<evidence type="ECO:0000259" key="5">
    <source>
        <dbReference type="PROSITE" id="PS51790"/>
    </source>
</evidence>
<feature type="chain" id="PRO_5013268546" description="peptide-methionine (R)-S-oxide reductase" evidence="4">
    <location>
        <begin position="29"/>
        <end position="172"/>
    </location>
</feature>
<dbReference type="Pfam" id="PF01641">
    <property type="entry name" value="SelR"/>
    <property type="match status" value="1"/>
</dbReference>
<dbReference type="PROSITE" id="PS51790">
    <property type="entry name" value="MSRB"/>
    <property type="match status" value="1"/>
</dbReference>
<dbReference type="GO" id="GO:0005737">
    <property type="term" value="C:cytoplasm"/>
    <property type="evidence" value="ECO:0007669"/>
    <property type="project" value="TreeGrafter"/>
</dbReference>
<dbReference type="OrthoDB" id="7864567at2"/>
<dbReference type="PROSITE" id="PS51318">
    <property type="entry name" value="TAT"/>
    <property type="match status" value="1"/>
</dbReference>
<dbReference type="InterPro" id="IPR006311">
    <property type="entry name" value="TAT_signal"/>
</dbReference>
<feature type="signal peptide" evidence="4">
    <location>
        <begin position="1"/>
        <end position="28"/>
    </location>
</feature>
<accession>A0A1M5PJZ0</accession>
<dbReference type="EMBL" id="FQXB01000002">
    <property type="protein sequence ID" value="SHH02136.1"/>
    <property type="molecule type" value="Genomic_DNA"/>
</dbReference>
<dbReference type="GO" id="GO:0033743">
    <property type="term" value="F:peptide-methionine (R)-S-oxide reductase activity"/>
    <property type="evidence" value="ECO:0007669"/>
    <property type="project" value="UniProtKB-EC"/>
</dbReference>
<dbReference type="Proteomes" id="UP000184074">
    <property type="component" value="Unassembled WGS sequence"/>
</dbReference>
<evidence type="ECO:0000256" key="2">
    <source>
        <dbReference type="ARBA" id="ARBA00023002"/>
    </source>
</evidence>
<dbReference type="AlphaFoldDB" id="A0A1M5PJZ0"/>
<dbReference type="RefSeq" id="WP_083526225.1">
    <property type="nucleotide sequence ID" value="NZ_FQXB01000002.1"/>
</dbReference>
<evidence type="ECO:0000313" key="7">
    <source>
        <dbReference type="Proteomes" id="UP000184074"/>
    </source>
</evidence>
<dbReference type="InterPro" id="IPR028427">
    <property type="entry name" value="Met_Sox_Rdtase_MsrB"/>
</dbReference>
<evidence type="ECO:0000256" key="3">
    <source>
        <dbReference type="ARBA" id="ARBA00048488"/>
    </source>
</evidence>
<evidence type="ECO:0000256" key="4">
    <source>
        <dbReference type="SAM" id="SignalP"/>
    </source>
</evidence>
<name>A0A1M5PJZ0_9RHOB</name>
<evidence type="ECO:0000256" key="1">
    <source>
        <dbReference type="ARBA" id="ARBA00012499"/>
    </source>
</evidence>
<reference evidence="6 7" key="1">
    <citation type="submission" date="2016-11" db="EMBL/GenBank/DDBJ databases">
        <authorList>
            <person name="Jaros S."/>
            <person name="Januszkiewicz K."/>
            <person name="Wedrychowicz H."/>
        </authorList>
    </citation>
    <scope>NUCLEOTIDE SEQUENCE [LARGE SCALE GENOMIC DNA]</scope>
    <source>
        <strain evidence="6 7">DSM 28715</strain>
    </source>
</reference>
<dbReference type="InterPro" id="IPR011057">
    <property type="entry name" value="Mss4-like_sf"/>
</dbReference>
<comment type="catalytic activity">
    <reaction evidence="3">
        <text>L-methionyl-[protein] + [thioredoxin]-disulfide + H2O = L-methionyl-(R)-S-oxide-[protein] + [thioredoxin]-dithiol</text>
        <dbReference type="Rhea" id="RHEA:24164"/>
        <dbReference type="Rhea" id="RHEA-COMP:10698"/>
        <dbReference type="Rhea" id="RHEA-COMP:10700"/>
        <dbReference type="Rhea" id="RHEA-COMP:12313"/>
        <dbReference type="Rhea" id="RHEA-COMP:12314"/>
        <dbReference type="ChEBI" id="CHEBI:15377"/>
        <dbReference type="ChEBI" id="CHEBI:16044"/>
        <dbReference type="ChEBI" id="CHEBI:29950"/>
        <dbReference type="ChEBI" id="CHEBI:45764"/>
        <dbReference type="ChEBI" id="CHEBI:50058"/>
        <dbReference type="EC" id="1.8.4.12"/>
    </reaction>
</comment>
<dbReference type="GO" id="GO:0030091">
    <property type="term" value="P:protein repair"/>
    <property type="evidence" value="ECO:0007669"/>
    <property type="project" value="InterPro"/>
</dbReference>
<dbReference type="STRING" id="1508389.SAMN05444003_1689"/>
<keyword evidence="4" id="KW-0732">Signal</keyword>
<keyword evidence="2" id="KW-0560">Oxidoreductase</keyword>
<dbReference type="GO" id="GO:0006979">
    <property type="term" value="P:response to oxidative stress"/>
    <property type="evidence" value="ECO:0007669"/>
    <property type="project" value="InterPro"/>
</dbReference>
<dbReference type="PANTHER" id="PTHR10173">
    <property type="entry name" value="METHIONINE SULFOXIDE REDUCTASE"/>
    <property type="match status" value="1"/>
</dbReference>
<evidence type="ECO:0000313" key="6">
    <source>
        <dbReference type="EMBL" id="SHH02136.1"/>
    </source>
</evidence>
<dbReference type="Gene3D" id="2.170.150.20">
    <property type="entry name" value="Peptide methionine sulfoxide reductase"/>
    <property type="match status" value="1"/>
</dbReference>
<feature type="domain" description="MsrB" evidence="5">
    <location>
        <begin position="45"/>
        <end position="170"/>
    </location>
</feature>
<dbReference type="InterPro" id="IPR002579">
    <property type="entry name" value="Met_Sox_Rdtase_MsrB_dom"/>
</dbReference>
<organism evidence="6 7">
    <name type="scientific">Cognatiyoonia sediminum</name>
    <dbReference type="NCBI Taxonomy" id="1508389"/>
    <lineage>
        <taxon>Bacteria</taxon>
        <taxon>Pseudomonadati</taxon>
        <taxon>Pseudomonadota</taxon>
        <taxon>Alphaproteobacteria</taxon>
        <taxon>Rhodobacterales</taxon>
        <taxon>Paracoccaceae</taxon>
        <taxon>Cognatiyoonia</taxon>
    </lineage>
</organism>
<dbReference type="PANTHER" id="PTHR10173:SF57">
    <property type="entry name" value="PEPTIDE-METHIONINE (R)-S-OXIDE REDUCTASE"/>
    <property type="match status" value="1"/>
</dbReference>
<dbReference type="EC" id="1.8.4.12" evidence="1"/>
<dbReference type="SUPFAM" id="SSF51316">
    <property type="entry name" value="Mss4-like"/>
    <property type="match status" value="1"/>
</dbReference>
<gene>
    <name evidence="6" type="ORF">SAMN05444003_1689</name>
</gene>
<keyword evidence="7" id="KW-1185">Reference proteome</keyword>
<proteinExistence type="predicted"/>
<sequence length="172" mass="18961">MTKIQRRELLAGTVAATALTLTSKSASADVPAGRDPFTYEVQRTDAEWRELLGDSYPIMREGKTEKPFSSDTWAEAREGEYRCRGCDLVHYSSFTKVALAKGWLFFTASEPNSQLMSQDGPNVMADGNSPFDVIIEVHCRRCGSHTGHILKVDGRTLHCINGASLDFIEATA</sequence>
<protein>
    <recommendedName>
        <fullName evidence="1">peptide-methionine (R)-S-oxide reductase</fullName>
        <ecNumber evidence="1">1.8.4.12</ecNumber>
    </recommendedName>
</protein>